<dbReference type="AlphaFoldDB" id="C4XPQ0"/>
<name>C4XPQ0_SOLM1</name>
<accession>C4XPQ0</accession>
<dbReference type="KEGG" id="dma:DMR_41090"/>
<evidence type="ECO:0000313" key="4">
    <source>
        <dbReference type="EMBL" id="BAH77600.1"/>
    </source>
</evidence>
<keyword evidence="2" id="KW-0812">Transmembrane</keyword>
<dbReference type="SMR" id="C4XPQ0"/>
<evidence type="ECO:0000259" key="3">
    <source>
        <dbReference type="PROSITE" id="PS50106"/>
    </source>
</evidence>
<dbReference type="Gene3D" id="2.30.42.10">
    <property type="match status" value="2"/>
</dbReference>
<dbReference type="SUPFAM" id="SSF50156">
    <property type="entry name" value="PDZ domain-like"/>
    <property type="match status" value="3"/>
</dbReference>
<protein>
    <recommendedName>
        <fullName evidence="3">PDZ domain-containing protein</fullName>
    </recommendedName>
</protein>
<feature type="domain" description="PDZ" evidence="3">
    <location>
        <begin position="192"/>
        <end position="293"/>
    </location>
</feature>
<keyword evidence="5" id="KW-1185">Reference proteome</keyword>
<evidence type="ECO:0000256" key="1">
    <source>
        <dbReference type="ARBA" id="ARBA00001947"/>
    </source>
</evidence>
<dbReference type="Gene3D" id="2.30.42.60">
    <property type="match status" value="1"/>
</dbReference>
<keyword evidence="2" id="KW-0472">Membrane</keyword>
<dbReference type="HOGENOM" id="CLU_502255_0_0_7"/>
<evidence type="ECO:0000256" key="2">
    <source>
        <dbReference type="SAM" id="Phobius"/>
    </source>
</evidence>
<dbReference type="InterPro" id="IPR004387">
    <property type="entry name" value="Pept_M50_Zn"/>
</dbReference>
<organism evidence="4 5">
    <name type="scientific">Solidesulfovibrio magneticus (strain ATCC 700980 / DSM 13731 / RS-1)</name>
    <name type="common">Desulfovibrio magneticus</name>
    <dbReference type="NCBI Taxonomy" id="573370"/>
    <lineage>
        <taxon>Bacteria</taxon>
        <taxon>Pseudomonadati</taxon>
        <taxon>Thermodesulfobacteriota</taxon>
        <taxon>Desulfovibrionia</taxon>
        <taxon>Desulfovibrionales</taxon>
        <taxon>Desulfovibrionaceae</taxon>
        <taxon>Solidesulfovibrio</taxon>
    </lineage>
</organism>
<dbReference type="PANTHER" id="PTHR42837:SF2">
    <property type="entry name" value="MEMBRANE METALLOPROTEASE ARASP2, CHLOROPLASTIC-RELATED"/>
    <property type="match status" value="1"/>
</dbReference>
<dbReference type="InterPro" id="IPR036034">
    <property type="entry name" value="PDZ_sf"/>
</dbReference>
<proteinExistence type="predicted"/>
<reference evidence="4 5" key="1">
    <citation type="journal article" date="2009" name="Genome Res.">
        <title>Whole genome sequence of Desulfovibrio magneticus strain RS-1 revealed common gene clusters in magnetotactic bacteria.</title>
        <authorList>
            <person name="Nakazawa H."/>
            <person name="Arakaki A."/>
            <person name="Narita-Yamada S."/>
            <person name="Yashiro I."/>
            <person name="Jinno K."/>
            <person name="Aoki N."/>
            <person name="Tsuruyama A."/>
            <person name="Okamura Y."/>
            <person name="Tanikawa S."/>
            <person name="Fujita N."/>
            <person name="Takeyama H."/>
            <person name="Matsunaga T."/>
        </authorList>
    </citation>
    <scope>NUCLEOTIDE SEQUENCE [LARGE SCALE GENOMIC DNA]</scope>
    <source>
        <strain evidence="5">ATCC 700980 / DSM 13731 / RS-1</strain>
    </source>
</reference>
<dbReference type="CDD" id="cd06779">
    <property type="entry name" value="cpPDZ_Deg_HtrA-like"/>
    <property type="match status" value="1"/>
</dbReference>
<feature type="domain" description="PDZ" evidence="3">
    <location>
        <begin position="95"/>
        <end position="161"/>
    </location>
</feature>
<sequence>MSDTFEELNAPGCPKRGRVASDRLLVWFGALMLACVLVLLAIMIKWVGAPGIGPQAGEDGREIFPAAAQTAMPAPGPAPGGDPIISFPAGIGNEQMQLIAQGGPYLGLSLSDLPAQTAAGLGLAAGRGALVNIVVAGSPGAAAGIKAGDVLLRLDNADLAGPAEVGRILGGKRAGETVKAVYSRAGVQKSTHITLENAPLGLDVGVIQKTPWVGLDVQDVDAIMRIQFNLPDDKGVLISHVAPNSPAQLAGLAVGDMIRRVGNARISNVAQFQASVEKAAIGQSLRLSVMRGGNPVEASVTLAARPAAPPQIPLIPPAKVTLSATWIGMDAAQLKPKDIVSLGLPQDMQGILVNEVEGQASMVGFQTGDVIVAVNGMATPDLDTFIQATRQQAGAAVEVVRANKHLFVSVPPPGYTPQGTQLKTGVDRKFRQVAATTPGIIGVLSPEKSVNATVASEAKAQAVILVDLANQAYAVVELNTRTPLPELLRQYGVGGLVCSDMSPAATAALQAAGVSVYSGVVGTVLDSVALYEQQGLTPAVGQ</sequence>
<dbReference type="EMBL" id="AP010904">
    <property type="protein sequence ID" value="BAH77600.1"/>
    <property type="molecule type" value="Genomic_DNA"/>
</dbReference>
<dbReference type="InterPro" id="IPR036105">
    <property type="entry name" value="DiNase_FeMo-co_biosyn_sf"/>
</dbReference>
<dbReference type="RefSeq" id="WP_015862729.1">
    <property type="nucleotide sequence ID" value="NC_012796.1"/>
</dbReference>
<dbReference type="STRING" id="573370.DMR_41090"/>
<dbReference type="PROSITE" id="PS50106">
    <property type="entry name" value="PDZ"/>
    <property type="match status" value="2"/>
</dbReference>
<evidence type="ECO:0000313" key="5">
    <source>
        <dbReference type="Proteomes" id="UP000009071"/>
    </source>
</evidence>
<keyword evidence="2" id="KW-1133">Transmembrane helix</keyword>
<dbReference type="OrthoDB" id="9795827at2"/>
<dbReference type="GO" id="GO:0016020">
    <property type="term" value="C:membrane"/>
    <property type="evidence" value="ECO:0007669"/>
    <property type="project" value="InterPro"/>
</dbReference>
<dbReference type="GO" id="GO:0004222">
    <property type="term" value="F:metalloendopeptidase activity"/>
    <property type="evidence" value="ECO:0007669"/>
    <property type="project" value="InterPro"/>
</dbReference>
<dbReference type="SUPFAM" id="SSF53146">
    <property type="entry name" value="Nitrogenase accessory factor-like"/>
    <property type="match status" value="1"/>
</dbReference>
<comment type="cofactor">
    <cofactor evidence="1">
        <name>Zn(2+)</name>
        <dbReference type="ChEBI" id="CHEBI:29105"/>
    </cofactor>
</comment>
<dbReference type="SMART" id="SM00228">
    <property type="entry name" value="PDZ"/>
    <property type="match status" value="3"/>
</dbReference>
<dbReference type="Gene3D" id="3.30.420.130">
    <property type="entry name" value="Dinitrogenase iron-molybdenum cofactor biosynthesis domain"/>
    <property type="match status" value="1"/>
</dbReference>
<dbReference type="PANTHER" id="PTHR42837">
    <property type="entry name" value="REGULATOR OF SIGMA-E PROTEASE RSEP"/>
    <property type="match status" value="1"/>
</dbReference>
<dbReference type="Proteomes" id="UP000009071">
    <property type="component" value="Chromosome"/>
</dbReference>
<dbReference type="GO" id="GO:0006508">
    <property type="term" value="P:proteolysis"/>
    <property type="evidence" value="ECO:0007669"/>
    <property type="project" value="InterPro"/>
</dbReference>
<dbReference type="eggNOG" id="COG0265">
    <property type="taxonomic scope" value="Bacteria"/>
</dbReference>
<dbReference type="InterPro" id="IPR001478">
    <property type="entry name" value="PDZ"/>
</dbReference>
<gene>
    <name evidence="4" type="ordered locus">DMR_41090</name>
</gene>
<dbReference type="Pfam" id="PF13180">
    <property type="entry name" value="PDZ_2"/>
    <property type="match status" value="2"/>
</dbReference>
<feature type="transmembrane region" description="Helical" evidence="2">
    <location>
        <begin position="24"/>
        <end position="47"/>
    </location>
</feature>